<dbReference type="Gramene" id="TuG1812G0200001779.01.T03">
    <property type="protein sequence ID" value="TuG1812G0200001779.01.T03.cds239696"/>
    <property type="gene ID" value="TuG1812G0200001779.01"/>
</dbReference>
<dbReference type="Proteomes" id="UP000015106">
    <property type="component" value="Chromosome 2"/>
</dbReference>
<name>A0A8R7PBX0_TRIUA</name>
<evidence type="ECO:0000313" key="2">
    <source>
        <dbReference type="Proteomes" id="UP000015106"/>
    </source>
</evidence>
<accession>A0A8R7PBX0</accession>
<dbReference type="PROSITE" id="PS51257">
    <property type="entry name" value="PROKAR_LIPOPROTEIN"/>
    <property type="match status" value="1"/>
</dbReference>
<organism evidence="1 2">
    <name type="scientific">Triticum urartu</name>
    <name type="common">Red wild einkorn</name>
    <name type="synonym">Crithodium urartu</name>
    <dbReference type="NCBI Taxonomy" id="4572"/>
    <lineage>
        <taxon>Eukaryota</taxon>
        <taxon>Viridiplantae</taxon>
        <taxon>Streptophyta</taxon>
        <taxon>Embryophyta</taxon>
        <taxon>Tracheophyta</taxon>
        <taxon>Spermatophyta</taxon>
        <taxon>Magnoliopsida</taxon>
        <taxon>Liliopsida</taxon>
        <taxon>Poales</taxon>
        <taxon>Poaceae</taxon>
        <taxon>BOP clade</taxon>
        <taxon>Pooideae</taxon>
        <taxon>Triticodae</taxon>
        <taxon>Triticeae</taxon>
        <taxon>Triticinae</taxon>
        <taxon>Triticum</taxon>
    </lineage>
</organism>
<protein>
    <submittedName>
        <fullName evidence="1">Uncharacterized protein</fullName>
    </submittedName>
</protein>
<sequence length="56" mass="6492">MNRENNRHTGTCYFLVYSCYITCKITIKSCNHSKTPCRFSISQFVKTIKVLNTISP</sequence>
<reference evidence="2" key="1">
    <citation type="journal article" date="2013" name="Nature">
        <title>Draft genome of the wheat A-genome progenitor Triticum urartu.</title>
        <authorList>
            <person name="Ling H.Q."/>
            <person name="Zhao S."/>
            <person name="Liu D."/>
            <person name="Wang J."/>
            <person name="Sun H."/>
            <person name="Zhang C."/>
            <person name="Fan H."/>
            <person name="Li D."/>
            <person name="Dong L."/>
            <person name="Tao Y."/>
            <person name="Gao C."/>
            <person name="Wu H."/>
            <person name="Li Y."/>
            <person name="Cui Y."/>
            <person name="Guo X."/>
            <person name="Zheng S."/>
            <person name="Wang B."/>
            <person name="Yu K."/>
            <person name="Liang Q."/>
            <person name="Yang W."/>
            <person name="Lou X."/>
            <person name="Chen J."/>
            <person name="Feng M."/>
            <person name="Jian J."/>
            <person name="Zhang X."/>
            <person name="Luo G."/>
            <person name="Jiang Y."/>
            <person name="Liu J."/>
            <person name="Wang Z."/>
            <person name="Sha Y."/>
            <person name="Zhang B."/>
            <person name="Wu H."/>
            <person name="Tang D."/>
            <person name="Shen Q."/>
            <person name="Xue P."/>
            <person name="Zou S."/>
            <person name="Wang X."/>
            <person name="Liu X."/>
            <person name="Wang F."/>
            <person name="Yang Y."/>
            <person name="An X."/>
            <person name="Dong Z."/>
            <person name="Zhang K."/>
            <person name="Zhang X."/>
            <person name="Luo M.C."/>
            <person name="Dvorak J."/>
            <person name="Tong Y."/>
            <person name="Wang J."/>
            <person name="Yang H."/>
            <person name="Li Z."/>
            <person name="Wang D."/>
            <person name="Zhang A."/>
            <person name="Wang J."/>
        </authorList>
    </citation>
    <scope>NUCLEOTIDE SEQUENCE</scope>
    <source>
        <strain evidence="2">cv. G1812</strain>
    </source>
</reference>
<reference evidence="1" key="2">
    <citation type="submission" date="2018-03" db="EMBL/GenBank/DDBJ databases">
        <title>The Triticum urartu genome reveals the dynamic nature of wheat genome evolution.</title>
        <authorList>
            <person name="Ling H."/>
            <person name="Ma B."/>
            <person name="Shi X."/>
            <person name="Liu H."/>
            <person name="Dong L."/>
            <person name="Sun H."/>
            <person name="Cao Y."/>
            <person name="Gao Q."/>
            <person name="Zheng S."/>
            <person name="Li Y."/>
            <person name="Yu Y."/>
            <person name="Du H."/>
            <person name="Qi M."/>
            <person name="Li Y."/>
            <person name="Yu H."/>
            <person name="Cui Y."/>
            <person name="Wang N."/>
            <person name="Chen C."/>
            <person name="Wu H."/>
            <person name="Zhao Y."/>
            <person name="Zhang J."/>
            <person name="Li Y."/>
            <person name="Zhou W."/>
            <person name="Zhang B."/>
            <person name="Hu W."/>
            <person name="Eijk M."/>
            <person name="Tang J."/>
            <person name="Witsenboer H."/>
            <person name="Zhao S."/>
            <person name="Li Z."/>
            <person name="Zhang A."/>
            <person name="Wang D."/>
            <person name="Liang C."/>
        </authorList>
    </citation>
    <scope>NUCLEOTIDE SEQUENCE [LARGE SCALE GENOMIC DNA]</scope>
    <source>
        <strain evidence="1">cv. G1812</strain>
    </source>
</reference>
<reference evidence="1" key="3">
    <citation type="submission" date="2022-06" db="UniProtKB">
        <authorList>
            <consortium name="EnsemblPlants"/>
        </authorList>
    </citation>
    <scope>IDENTIFICATION</scope>
</reference>
<dbReference type="EnsemblPlants" id="TuG1812G0200001779.01.T03">
    <property type="protein sequence ID" value="TuG1812G0200001779.01.T03.cds239696"/>
    <property type="gene ID" value="TuG1812G0200001779.01"/>
</dbReference>
<evidence type="ECO:0000313" key="1">
    <source>
        <dbReference type="EnsemblPlants" id="TuG1812G0200001779.01.T03.cds239696"/>
    </source>
</evidence>
<proteinExistence type="predicted"/>
<dbReference type="AlphaFoldDB" id="A0A8R7PBX0"/>
<keyword evidence="2" id="KW-1185">Reference proteome</keyword>